<dbReference type="RefSeq" id="WP_126362803.1">
    <property type="nucleotide sequence ID" value="NZ_LR134318.1"/>
</dbReference>
<reference evidence="1 2" key="1">
    <citation type="submission" date="2018-12" db="EMBL/GenBank/DDBJ databases">
        <authorList>
            <consortium name="Pathogen Informatics"/>
        </authorList>
    </citation>
    <scope>NUCLEOTIDE SEQUENCE [LARGE SCALE GENOMIC DNA]</scope>
    <source>
        <strain evidence="1 2">NCTC9428</strain>
    </source>
</reference>
<evidence type="ECO:0000313" key="2">
    <source>
        <dbReference type="Proteomes" id="UP000281909"/>
    </source>
</evidence>
<dbReference type="EMBL" id="LR134318">
    <property type="protein sequence ID" value="VEF10786.1"/>
    <property type="molecule type" value="Genomic_DNA"/>
</dbReference>
<protein>
    <submittedName>
        <fullName evidence="1">Uncharacterized protein</fullName>
    </submittedName>
</protein>
<dbReference type="AlphaFoldDB" id="A0A3S4T0F0"/>
<proteinExistence type="predicted"/>
<sequence>MSKEEVLPEEVSAQAANVLALSPLFIPGQIPHIHDADGTPNENRYGINRSMCASNAKGLLVNVLPYTNAEEGDNIRIFSSLDPIELLSFNLAAGQENETSHVFLPGHLLKPGFQTLHYEVMRNSQNIGNAPPLEVLIRFMIPGGTDPEPDRPGHYRLLAPRLLNVPAGGITRALAESTEGVQFAIAAYPNMRQFDTVILSFGGESFEHTVTFEQVGKEIQGKIPLDVILKAGNGDQVFIYRPFDEAHNRASDWSLRKTVYSEVTPDLLRPVILEGVQVDADTGELFYDLATLGNGNIQADVVTRPVTFVIGDSVRLWVSTIKSGVESQVFSETKKVTKIDGTVRFFVPNVTVVQLAREHIYFRYELTSDDTGTTRQSSRTTVWLMGSAVNLPAPKILPINGVIVDPGKAATGIVSPNAAISAQAWVHFYAQGTAPGGVEHLYDSGRRISSSLAARDMTFPLSATYLTKIDGGPLELYYKVGTSKDDPLAAQSLSHSVRVGEPKPDLQAVIVVDAIDGVLDPELLPPFADAEVQVPPFKDMKGQTVYLWYQSDSPLDPQRYDDSVDIDDRDLDIPVSFFLSQDFLKEHVGYNLTIGYSVEATDGTGTERFGASAQVAIGASAKQPLPLPKVLEANDAGVLNPADTAVRGASVVIDGADLKFGDFIKFRWDGDAQAGDYAWDEPISLNGEGKPFTHQVPHRYVLANQDSGIRVSYSVERDAGGEQPSEVLLLSVQRAVLPLPAISEATGPNRDQINPDDVPADGASARIGVTAQLKQGDTITLMPSGAAPIVRTVLQTEEGRELVMRIPRIVIDQNNGGSFTLGYTIRRKAGGADEPSDFKTFDVRRVIGSGKLKVMGARHNSNTYRSSSAPCLIWALNAQTLQPMLSEWRYVGDAAWTAAAQFIDTDALRALQVRSATDQVTLNAVNICGNGVDGNLSGAVAVAYLRDVRITNGAVGGRDVFANGHPSYGGVVPPVYLIQENLQGVFSSGGAFVALT</sequence>
<dbReference type="Proteomes" id="UP000281909">
    <property type="component" value="Chromosome"/>
</dbReference>
<gene>
    <name evidence="1" type="ORF">NCTC9428_02396</name>
</gene>
<evidence type="ECO:0000313" key="1">
    <source>
        <dbReference type="EMBL" id="VEF10786.1"/>
    </source>
</evidence>
<organism evidence="1 2">
    <name type="scientific">Pseudomonas fluorescens</name>
    <dbReference type="NCBI Taxonomy" id="294"/>
    <lineage>
        <taxon>Bacteria</taxon>
        <taxon>Pseudomonadati</taxon>
        <taxon>Pseudomonadota</taxon>
        <taxon>Gammaproteobacteria</taxon>
        <taxon>Pseudomonadales</taxon>
        <taxon>Pseudomonadaceae</taxon>
        <taxon>Pseudomonas</taxon>
    </lineage>
</organism>
<dbReference type="OrthoDB" id="6461088at2"/>
<name>A0A3S4T0F0_PSEFL</name>
<accession>A0A3S4T0F0</accession>